<dbReference type="InterPro" id="IPR032466">
    <property type="entry name" value="Metal_Hydrolase"/>
</dbReference>
<dbReference type="Gene3D" id="3.20.20.140">
    <property type="entry name" value="Metal-dependent hydrolases"/>
    <property type="match status" value="1"/>
</dbReference>
<keyword evidence="4" id="KW-1185">Reference proteome</keyword>
<organism evidence="3 4">
    <name type="scientific">Bradyrhizobium stylosanthis</name>
    <dbReference type="NCBI Taxonomy" id="1803665"/>
    <lineage>
        <taxon>Bacteria</taxon>
        <taxon>Pseudomonadati</taxon>
        <taxon>Pseudomonadota</taxon>
        <taxon>Alphaproteobacteria</taxon>
        <taxon>Hyphomicrobiales</taxon>
        <taxon>Nitrobacteraceae</taxon>
        <taxon>Bradyrhizobium</taxon>
    </lineage>
</organism>
<dbReference type="GO" id="GO:0016787">
    <property type="term" value="F:hydrolase activity"/>
    <property type="evidence" value="ECO:0007669"/>
    <property type="project" value="UniProtKB-KW"/>
</dbReference>
<evidence type="ECO:0000259" key="2">
    <source>
        <dbReference type="Pfam" id="PF04909"/>
    </source>
</evidence>
<proteinExistence type="inferred from homology"/>
<dbReference type="InterPro" id="IPR006680">
    <property type="entry name" value="Amidohydro-rel"/>
</dbReference>
<evidence type="ECO:0000313" key="4">
    <source>
        <dbReference type="Proteomes" id="UP000319949"/>
    </source>
</evidence>
<dbReference type="OrthoDB" id="9787654at2"/>
<dbReference type="SUPFAM" id="SSF51556">
    <property type="entry name" value="Metallo-dependent hydrolases"/>
    <property type="match status" value="1"/>
</dbReference>
<dbReference type="Proteomes" id="UP000319949">
    <property type="component" value="Unassembled WGS sequence"/>
</dbReference>
<evidence type="ECO:0000256" key="1">
    <source>
        <dbReference type="ARBA" id="ARBA00038310"/>
    </source>
</evidence>
<feature type="domain" description="Amidohydrolase-related" evidence="2">
    <location>
        <begin position="35"/>
        <end position="346"/>
    </location>
</feature>
<comment type="similarity">
    <text evidence="1">Belongs to the metallo-dependent hydrolases superfamily.</text>
</comment>
<dbReference type="STRING" id="1803665.GCA_001641335_05625"/>
<sequence>MTFSKAASSSNYLAVRPDWLAHGVEEALEPDLPIIDAHHHLWDRPNWRYLFDEYLADVAASGHSVTASVFVQCQAMYRADGPAAMRVVGETEFVNGVAAMSAGGQYGPHRLCAGIVGHADLRLGDDVAGVLEAHIAAAPERFRGIRHITVWDADRNLMNPLSAGPPGLLADGAFRAGFARLAPLGLAFDAWLFHPQIPELTELARAFPQTRIVLDHLGGIVGIGPYKDRRDEIFATWSRAIRELAACENACVKLGGLGMRINGFGFETREVPPSSEILAAASRPYIETCIEAFGAGRCMFESNFPVDKGSYGYGTVWNAFKRLTRGASESDRTSLLSGTAARVYGLARSG</sequence>
<dbReference type="RefSeq" id="WP_145663342.1">
    <property type="nucleotide sequence ID" value="NZ_VITK01000004.1"/>
</dbReference>
<dbReference type="Pfam" id="PF04909">
    <property type="entry name" value="Amidohydro_2"/>
    <property type="match status" value="1"/>
</dbReference>
<dbReference type="PANTHER" id="PTHR43569">
    <property type="entry name" value="AMIDOHYDROLASE"/>
    <property type="match status" value="1"/>
</dbReference>
<evidence type="ECO:0000313" key="3">
    <source>
        <dbReference type="EMBL" id="TWA99452.1"/>
    </source>
</evidence>
<gene>
    <name evidence="3" type="ORF">FBZ96_104427</name>
</gene>
<keyword evidence="3" id="KW-0378">Hydrolase</keyword>
<comment type="caution">
    <text evidence="3">The sequence shown here is derived from an EMBL/GenBank/DDBJ whole genome shotgun (WGS) entry which is preliminary data.</text>
</comment>
<dbReference type="InterPro" id="IPR052350">
    <property type="entry name" value="Metallo-dep_Lactonases"/>
</dbReference>
<reference evidence="3 4" key="1">
    <citation type="submission" date="2019-06" db="EMBL/GenBank/DDBJ databases">
        <title>Genomic Encyclopedia of Type Strains, Phase IV (KMG-V): Genome sequencing to study the core and pangenomes of soil and plant-associated prokaryotes.</title>
        <authorList>
            <person name="Whitman W."/>
        </authorList>
    </citation>
    <scope>NUCLEOTIDE SEQUENCE [LARGE SCALE GENOMIC DNA]</scope>
    <source>
        <strain evidence="3 4">BR 510</strain>
    </source>
</reference>
<accession>A0A560DQY8</accession>
<dbReference type="EMBL" id="VITK01000004">
    <property type="protein sequence ID" value="TWA99452.1"/>
    <property type="molecule type" value="Genomic_DNA"/>
</dbReference>
<name>A0A560DQY8_9BRAD</name>
<dbReference type="AlphaFoldDB" id="A0A560DQY8"/>
<dbReference type="PANTHER" id="PTHR43569:SF1">
    <property type="entry name" value="BLL3371 PROTEIN"/>
    <property type="match status" value="1"/>
</dbReference>
<protein>
    <submittedName>
        <fullName evidence="3">Putative TIM-barrel fold metal-dependent hydrolase</fullName>
    </submittedName>
</protein>